<dbReference type="AlphaFoldDB" id="A0ABD3PE73"/>
<protein>
    <submittedName>
        <fullName evidence="2">Uncharacterized protein</fullName>
    </submittedName>
</protein>
<feature type="compositionally biased region" description="Basic and acidic residues" evidence="1">
    <location>
        <begin position="333"/>
        <end position="351"/>
    </location>
</feature>
<dbReference type="EMBL" id="JABMIG020000202">
    <property type="protein sequence ID" value="KAL3786101.1"/>
    <property type="molecule type" value="Genomic_DNA"/>
</dbReference>
<keyword evidence="3" id="KW-1185">Reference proteome</keyword>
<feature type="region of interest" description="Disordered" evidence="1">
    <location>
        <begin position="45"/>
        <end position="73"/>
    </location>
</feature>
<reference evidence="2 3" key="1">
    <citation type="journal article" date="2020" name="G3 (Bethesda)">
        <title>Improved Reference Genome for Cyclotella cryptica CCMP332, a Model for Cell Wall Morphogenesis, Salinity Adaptation, and Lipid Production in Diatoms (Bacillariophyta).</title>
        <authorList>
            <person name="Roberts W.R."/>
            <person name="Downey K.M."/>
            <person name="Ruck E.C."/>
            <person name="Traller J.C."/>
            <person name="Alverson A.J."/>
        </authorList>
    </citation>
    <scope>NUCLEOTIDE SEQUENCE [LARGE SCALE GENOMIC DNA]</scope>
    <source>
        <strain evidence="2 3">CCMP332</strain>
    </source>
</reference>
<sequence>MLSSIAKRWWVLIAVFIETLSFRSSIGVLRRNSNMYHELAKRLMSMDRSNSRPTRKSITQRERNEALSRPNDVSTSNLDEAQVLLACRAYLRRKHKVEWEGKKVRAEAAASPLFNEGYFWCDPSDLLYLRKNPDPFNLIDNETVREAAFNYTYDGDESLESGPHSLSPEENKIVMSTNPFSTNPLYPWEEHQRRSNARANLWSNQTWKELWYEKRWKGRKVTEEVRKQKLTKRRIENLPLDLLESPKFLALSEEEVAAAIISYVRAKKRMSEAKKKLKKKRLAEREQLLQWKNALKREAEGIALQMKVSNSTRRDVGQKSIPLSFEPSPDVMKSLKDKRSQKSKRAYEKRSQKSMFNATCPPGHEMTKFRHTFSRDENGSDESIQAILRINNALDSNQIPSIADVETILKPGRLGRRKAILLRILSECYGLKGKCIPGLRNGRVVLSFATTCTIKDLGTFVLSKLKDSYFIV</sequence>
<evidence type="ECO:0000256" key="1">
    <source>
        <dbReference type="SAM" id="MobiDB-lite"/>
    </source>
</evidence>
<gene>
    <name evidence="2" type="ORF">HJC23_003218</name>
</gene>
<feature type="region of interest" description="Disordered" evidence="1">
    <location>
        <begin position="309"/>
        <end position="361"/>
    </location>
</feature>
<dbReference type="Proteomes" id="UP001516023">
    <property type="component" value="Unassembled WGS sequence"/>
</dbReference>
<name>A0ABD3PE73_9STRA</name>
<evidence type="ECO:0000313" key="2">
    <source>
        <dbReference type="EMBL" id="KAL3786101.1"/>
    </source>
</evidence>
<accession>A0ABD3PE73</accession>
<evidence type="ECO:0000313" key="3">
    <source>
        <dbReference type="Proteomes" id="UP001516023"/>
    </source>
</evidence>
<organism evidence="2 3">
    <name type="scientific">Cyclotella cryptica</name>
    <dbReference type="NCBI Taxonomy" id="29204"/>
    <lineage>
        <taxon>Eukaryota</taxon>
        <taxon>Sar</taxon>
        <taxon>Stramenopiles</taxon>
        <taxon>Ochrophyta</taxon>
        <taxon>Bacillariophyta</taxon>
        <taxon>Coscinodiscophyceae</taxon>
        <taxon>Thalassiosirophycidae</taxon>
        <taxon>Stephanodiscales</taxon>
        <taxon>Stephanodiscaceae</taxon>
        <taxon>Cyclotella</taxon>
    </lineage>
</organism>
<proteinExistence type="predicted"/>
<comment type="caution">
    <text evidence="2">The sequence shown here is derived from an EMBL/GenBank/DDBJ whole genome shotgun (WGS) entry which is preliminary data.</text>
</comment>